<dbReference type="PROSITE" id="PS50928">
    <property type="entry name" value="ABC_TM1"/>
    <property type="match status" value="1"/>
</dbReference>
<dbReference type="Gene3D" id="1.10.3720.10">
    <property type="entry name" value="MetI-like"/>
    <property type="match status" value="1"/>
</dbReference>
<comment type="subcellular location">
    <subcellularLocation>
        <location evidence="1 7">Cell membrane</location>
        <topology evidence="1 7">Multi-pass membrane protein</topology>
    </subcellularLocation>
</comment>
<comment type="similarity">
    <text evidence="7">Belongs to the binding-protein-dependent transport system permease family.</text>
</comment>
<evidence type="ECO:0000256" key="4">
    <source>
        <dbReference type="ARBA" id="ARBA00022692"/>
    </source>
</evidence>
<dbReference type="AlphaFoldDB" id="A0A4Q1KUG7"/>
<evidence type="ECO:0000259" key="9">
    <source>
        <dbReference type="PROSITE" id="PS50928"/>
    </source>
</evidence>
<keyword evidence="6 7" id="KW-0472">Membrane</keyword>
<evidence type="ECO:0000313" key="10">
    <source>
        <dbReference type="EMBL" id="RXR25642.1"/>
    </source>
</evidence>
<sequence>MADDTRDAETVTPSSDAAPAGSVVVDGLPPQNTTRGLVPDVPIASPESVVAGEPVQTSAAPKRGLRAMLPRRSGKLVVGLVLTLGIILFSVVAPFFSQSPTSTKNEQYLPPSAEHWLGTNNIGVDIFAQVAHGGMGSLTVGLLAGVIAMVLSLAFGIIAGYVGGWTNEILSFITNIMLVIPGLPLIIVISAYLESRSLLLIALILGITGWAGAAIVLRAQARSLRSRDYVYAAKVAGEKAPRIILVEILPNLLPLLAANFLGAVILAILSEAGLSYLGLGPSGSVTWGTILNEASTQNAMAYGRWWWFVPPGLLIALFGCGLALINFSIDEIINPKLRTAPAAVKNVRLAEKKRGKGGAAPSAKRPPVEVSARHDEKVEA</sequence>
<dbReference type="RefSeq" id="WP_084689945.1">
    <property type="nucleotide sequence ID" value="NZ_JOFV01000006.1"/>
</dbReference>
<dbReference type="InterPro" id="IPR000515">
    <property type="entry name" value="MetI-like"/>
</dbReference>
<evidence type="ECO:0000256" key="1">
    <source>
        <dbReference type="ARBA" id="ARBA00004651"/>
    </source>
</evidence>
<dbReference type="GO" id="GO:0071916">
    <property type="term" value="F:dipeptide transmembrane transporter activity"/>
    <property type="evidence" value="ECO:0007669"/>
    <property type="project" value="TreeGrafter"/>
</dbReference>
<dbReference type="CDD" id="cd06261">
    <property type="entry name" value="TM_PBP2"/>
    <property type="match status" value="1"/>
</dbReference>
<evidence type="ECO:0000313" key="13">
    <source>
        <dbReference type="Proteomes" id="UP000290517"/>
    </source>
</evidence>
<reference evidence="12 13" key="1">
    <citation type="submission" date="2019-01" db="EMBL/GenBank/DDBJ databases">
        <title>Oerskovia turbata Genome sequencing and assembly.</title>
        <authorList>
            <person name="Dou T."/>
        </authorList>
    </citation>
    <scope>NUCLEOTIDE SEQUENCE [LARGE SCALE GENOMIC DNA]</scope>
    <source>
        <strain evidence="11 12">JCM12123</strain>
        <strain evidence="10 13">JCM3160</strain>
    </source>
</reference>
<keyword evidence="2 7" id="KW-0813">Transport</keyword>
<proteinExistence type="inferred from homology"/>
<accession>A0A4Q1KUG7</accession>
<dbReference type="PANTHER" id="PTHR43386">
    <property type="entry name" value="OLIGOPEPTIDE TRANSPORT SYSTEM PERMEASE PROTEIN APPC"/>
    <property type="match status" value="1"/>
</dbReference>
<feature type="domain" description="ABC transmembrane type-1" evidence="9">
    <location>
        <begin position="138"/>
        <end position="326"/>
    </location>
</feature>
<evidence type="ECO:0000256" key="2">
    <source>
        <dbReference type="ARBA" id="ARBA00022448"/>
    </source>
</evidence>
<feature type="transmembrane region" description="Helical" evidence="7">
    <location>
        <begin position="169"/>
        <end position="192"/>
    </location>
</feature>
<gene>
    <name evidence="10" type="ORF">EQW73_08975</name>
    <name evidence="11" type="ORF">EQW78_12370</name>
</gene>
<feature type="transmembrane region" description="Helical" evidence="7">
    <location>
        <begin position="305"/>
        <end position="329"/>
    </location>
</feature>
<feature type="compositionally biased region" description="Basic and acidic residues" evidence="8">
    <location>
        <begin position="371"/>
        <end position="380"/>
    </location>
</feature>
<dbReference type="EMBL" id="SDJQ01000015">
    <property type="protein sequence ID" value="RXR33270.1"/>
    <property type="molecule type" value="Genomic_DNA"/>
</dbReference>
<dbReference type="Pfam" id="PF00528">
    <property type="entry name" value="BPD_transp_1"/>
    <property type="match status" value="1"/>
</dbReference>
<name>A0A4Q1KUG7_9CELL</name>
<dbReference type="InterPro" id="IPR050366">
    <property type="entry name" value="BP-dependent_transpt_permease"/>
</dbReference>
<evidence type="ECO:0000256" key="3">
    <source>
        <dbReference type="ARBA" id="ARBA00022475"/>
    </source>
</evidence>
<keyword evidence="4 7" id="KW-0812">Transmembrane</keyword>
<dbReference type="STRING" id="1713.GCA_000718325_01478"/>
<evidence type="ECO:0000313" key="11">
    <source>
        <dbReference type="EMBL" id="RXR33270.1"/>
    </source>
</evidence>
<organism evidence="11 12">
    <name type="scientific">Oerskovia turbata</name>
    <dbReference type="NCBI Taxonomy" id="1713"/>
    <lineage>
        <taxon>Bacteria</taxon>
        <taxon>Bacillati</taxon>
        <taxon>Actinomycetota</taxon>
        <taxon>Actinomycetes</taxon>
        <taxon>Micrococcales</taxon>
        <taxon>Cellulomonadaceae</taxon>
        <taxon>Oerskovia</taxon>
    </lineage>
</organism>
<dbReference type="Proteomes" id="UP000289805">
    <property type="component" value="Unassembled WGS sequence"/>
</dbReference>
<feature type="transmembrane region" description="Helical" evidence="7">
    <location>
        <begin position="140"/>
        <end position="162"/>
    </location>
</feature>
<evidence type="ECO:0000256" key="8">
    <source>
        <dbReference type="SAM" id="MobiDB-lite"/>
    </source>
</evidence>
<keyword evidence="13" id="KW-1185">Reference proteome</keyword>
<evidence type="ECO:0000313" key="12">
    <source>
        <dbReference type="Proteomes" id="UP000289805"/>
    </source>
</evidence>
<dbReference type="EMBL" id="SDJR01000005">
    <property type="protein sequence ID" value="RXR25642.1"/>
    <property type="molecule type" value="Genomic_DNA"/>
</dbReference>
<evidence type="ECO:0000256" key="5">
    <source>
        <dbReference type="ARBA" id="ARBA00022989"/>
    </source>
</evidence>
<keyword evidence="3" id="KW-1003">Cell membrane</keyword>
<feature type="transmembrane region" description="Helical" evidence="7">
    <location>
        <begin position="198"/>
        <end position="217"/>
    </location>
</feature>
<feature type="transmembrane region" description="Helical" evidence="7">
    <location>
        <begin position="248"/>
        <end position="269"/>
    </location>
</feature>
<keyword evidence="5 7" id="KW-1133">Transmembrane helix</keyword>
<protein>
    <submittedName>
        <fullName evidence="11">ABC transporter permease</fullName>
    </submittedName>
</protein>
<dbReference type="OrthoDB" id="6637947at2"/>
<dbReference type="GO" id="GO:0005886">
    <property type="term" value="C:plasma membrane"/>
    <property type="evidence" value="ECO:0007669"/>
    <property type="project" value="UniProtKB-SubCell"/>
</dbReference>
<dbReference type="Proteomes" id="UP000290517">
    <property type="component" value="Unassembled WGS sequence"/>
</dbReference>
<dbReference type="InterPro" id="IPR035906">
    <property type="entry name" value="MetI-like_sf"/>
</dbReference>
<feature type="region of interest" description="Disordered" evidence="8">
    <location>
        <begin position="1"/>
        <end position="38"/>
    </location>
</feature>
<dbReference type="SUPFAM" id="SSF161098">
    <property type="entry name" value="MetI-like"/>
    <property type="match status" value="1"/>
</dbReference>
<evidence type="ECO:0000256" key="7">
    <source>
        <dbReference type="RuleBase" id="RU363032"/>
    </source>
</evidence>
<feature type="region of interest" description="Disordered" evidence="8">
    <location>
        <begin position="351"/>
        <end position="380"/>
    </location>
</feature>
<feature type="transmembrane region" description="Helical" evidence="7">
    <location>
        <begin position="76"/>
        <end position="96"/>
    </location>
</feature>
<evidence type="ECO:0000256" key="6">
    <source>
        <dbReference type="ARBA" id="ARBA00023136"/>
    </source>
</evidence>
<comment type="caution">
    <text evidence="11">The sequence shown here is derived from an EMBL/GenBank/DDBJ whole genome shotgun (WGS) entry which is preliminary data.</text>
</comment>
<dbReference type="PANTHER" id="PTHR43386:SF1">
    <property type="entry name" value="D,D-DIPEPTIDE TRANSPORT SYSTEM PERMEASE PROTEIN DDPC-RELATED"/>
    <property type="match status" value="1"/>
</dbReference>